<dbReference type="InterPro" id="IPR017441">
    <property type="entry name" value="Protein_kinase_ATP_BS"/>
</dbReference>
<sequence length="1373" mass="153274">MGDGSEELEDFTDFSDSFLKEIARAQMPSRVPTPGARLGGRDEHRFEVLDTLGGGAMGQVFRALDAELQRVVALKFFLPRGAGTREEALGAILRQEARAIAQLDHENIVRIFDVGEWGGAPWEPLVPFLVMECLDGESLGSLLRRERPGLRRVLSLMRGVARGLAHAHERGIVHRDLKPSNVFLTRQGTVKLIDFGLAHLLGSGSHVPYLPTAGTPPYMAPEQWRGEPQDARTDLWAAGVMLYELLTGELPYPSVNLEELRARVLSPEPVPSVRERAPELPEEVARLVSSLLTKEPGRRLSSATVLAERLQQLETQLGPWREEPLALGPQRRQVTLVSCRLVGLERLSEKPDPEDSLEMEEDFHRKCSRVIQRHEGFITHWLGQEVLASFGYPVAHEDDSIRAVRAGLDLLKCFQKEPPRLPGHALSVGVGIHTDAVVFTVSAQQASGTAPAIQGEAPQLASRLAGLAGPGAVALSSNTLLLVRGAFETEPLVTQDPLAPVGGQRLDAWRVLREREAVMRFERVLATGTVSRLVGRERELRMLLSLWEEAQEGRGSFVLVRGEAGIGKSRLIQELISRLSPESAYLIQGQCWPRLESSAFAPIVDLLWRRFLPHGPRVRSRQELRGYLESLLGALGLLREPELDARYIEGLVSLLSPVGAEVTSVMALPLEQRESKRWLLDALRALSSRMAEHRPVLTVMEDLHWADPSTLELLGVMLEHIGEERVLVVLSARTGFEPPWPPRPGFHRLELGRLSAESTSALVREAARGRALPEKRVAQLVAKTEGIPLFVEEMTRLMLERAPGAIPLTLHELLASRLDALPPRQRVLVWFGAGVGRRFTGALLATLTRRSEAELRQDLASLVAAGIFQRDDSEEPGYQFHHALLQDVAWQALPRGRRREFHRHIAQVLEARFPEVVGAQPEVLAHHYTEAGQFELALRYRMRAVALSFQRWAYPEAIQHMRQALALLRSLPDASRRSGEEMMLLNSLGMALIGTQGYDVPELEQTYARALELFKQEGESLPYLDQLWMWMSGYFIGGGRFSLASELAERILALGRRRADTMLSAYAYRCLAVISHHRGELLKSLELLEQARTFYAEEPVLAAPLSGLWADMEAVDSSFICLIRLVLGDVQRAWQFGLDALARARRLNHPGTLSFALISLTRAAQLHRDAQRTLEWTQEGMLAASKGGFKPSEEILRGFRGWALARLGRRKEGLELLRESVEQLKRMGAWPSVPYLQGLLAEVQGSLGQVREGRALVEEALQCTNKLGDRFLAPELHRIRGELLRLRGENGEAMRCFLRARLMARREKAALLELRATVALARLLRDTGNDAQARRTLVRACHECRVDTDAVDFQDARLLLEQFSTPQEGLVAW</sequence>
<dbReference type="InterPro" id="IPR011990">
    <property type="entry name" value="TPR-like_helical_dom_sf"/>
</dbReference>
<dbReference type="Pfam" id="PF13191">
    <property type="entry name" value="AAA_16"/>
    <property type="match status" value="1"/>
</dbReference>
<dbReference type="Gene3D" id="1.25.40.10">
    <property type="entry name" value="Tetratricopeptide repeat domain"/>
    <property type="match status" value="2"/>
</dbReference>
<dbReference type="EMBL" id="CP043494">
    <property type="protein sequence ID" value="WNG44845.1"/>
    <property type="molecule type" value="Genomic_DNA"/>
</dbReference>
<keyword evidence="7" id="KW-0808">Transferase</keyword>
<evidence type="ECO:0000259" key="6">
    <source>
        <dbReference type="PROSITE" id="PS50125"/>
    </source>
</evidence>
<reference evidence="7 8" key="1">
    <citation type="submission" date="2019-08" db="EMBL/GenBank/DDBJ databases">
        <title>Archangium and Cystobacter genomes.</title>
        <authorList>
            <person name="Chen I.-C.K."/>
            <person name="Wielgoss S."/>
        </authorList>
    </citation>
    <scope>NUCLEOTIDE SEQUENCE [LARGE SCALE GENOMIC DNA]</scope>
    <source>
        <strain evidence="7 8">Cbm 6</strain>
    </source>
</reference>
<dbReference type="InterPro" id="IPR029787">
    <property type="entry name" value="Nucleotide_cyclase"/>
</dbReference>
<dbReference type="SUPFAM" id="SSF48452">
    <property type="entry name" value="TPR-like"/>
    <property type="match status" value="2"/>
</dbReference>
<dbReference type="SMART" id="SM00044">
    <property type="entry name" value="CYCc"/>
    <property type="match status" value="1"/>
</dbReference>
<evidence type="ECO:0000256" key="2">
    <source>
        <dbReference type="ARBA" id="ARBA00022741"/>
    </source>
</evidence>
<dbReference type="CDD" id="cd07302">
    <property type="entry name" value="CHD"/>
    <property type="match status" value="1"/>
</dbReference>
<keyword evidence="8" id="KW-1185">Reference proteome</keyword>
<dbReference type="CDD" id="cd14014">
    <property type="entry name" value="STKc_PknB_like"/>
    <property type="match status" value="1"/>
</dbReference>
<feature type="domain" description="Protein kinase" evidence="5">
    <location>
        <begin position="46"/>
        <end position="313"/>
    </location>
</feature>
<comment type="subcellular location">
    <subcellularLocation>
        <location evidence="1">Membrane</location>
        <topology evidence="1">Single-pass membrane protein</topology>
    </subcellularLocation>
</comment>
<feature type="domain" description="Guanylate cyclase" evidence="6">
    <location>
        <begin position="335"/>
        <end position="465"/>
    </location>
</feature>
<name>A0ABY9WM42_9BACT</name>
<gene>
    <name evidence="7" type="ORF">F0U60_12635</name>
</gene>
<dbReference type="SUPFAM" id="SSF52540">
    <property type="entry name" value="P-loop containing nucleoside triphosphate hydrolases"/>
    <property type="match status" value="1"/>
</dbReference>
<dbReference type="PROSITE" id="PS50011">
    <property type="entry name" value="PROTEIN_KINASE_DOM"/>
    <property type="match status" value="1"/>
</dbReference>
<accession>A0ABY9WM42</accession>
<dbReference type="PROSITE" id="PS00108">
    <property type="entry name" value="PROTEIN_KINASE_ST"/>
    <property type="match status" value="1"/>
</dbReference>
<evidence type="ECO:0000256" key="4">
    <source>
        <dbReference type="PROSITE-ProRule" id="PRU10141"/>
    </source>
</evidence>
<protein>
    <submittedName>
        <fullName evidence="7">Protein kinase</fullName>
    </submittedName>
</protein>
<evidence type="ECO:0000313" key="8">
    <source>
        <dbReference type="Proteomes" id="UP001611383"/>
    </source>
</evidence>
<keyword evidence="2 4" id="KW-0547">Nucleotide-binding</keyword>
<evidence type="ECO:0000259" key="5">
    <source>
        <dbReference type="PROSITE" id="PS50011"/>
    </source>
</evidence>
<dbReference type="InterPro" id="IPR041664">
    <property type="entry name" value="AAA_16"/>
</dbReference>
<dbReference type="GO" id="GO:0016301">
    <property type="term" value="F:kinase activity"/>
    <property type="evidence" value="ECO:0007669"/>
    <property type="project" value="UniProtKB-KW"/>
</dbReference>
<dbReference type="Proteomes" id="UP001611383">
    <property type="component" value="Chromosome"/>
</dbReference>
<dbReference type="Pfam" id="PF00211">
    <property type="entry name" value="Guanylate_cyc"/>
    <property type="match status" value="1"/>
</dbReference>
<dbReference type="PANTHER" id="PTHR16305:SF28">
    <property type="entry name" value="GUANYLATE CYCLASE DOMAIN-CONTAINING PROTEIN"/>
    <property type="match status" value="1"/>
</dbReference>
<dbReference type="InterPro" id="IPR008271">
    <property type="entry name" value="Ser/Thr_kinase_AS"/>
</dbReference>
<keyword evidence="7" id="KW-0418">Kinase</keyword>
<evidence type="ECO:0000313" key="7">
    <source>
        <dbReference type="EMBL" id="WNG44845.1"/>
    </source>
</evidence>
<dbReference type="PANTHER" id="PTHR16305">
    <property type="entry name" value="TESTICULAR SOLUBLE ADENYLYL CYCLASE"/>
    <property type="match status" value="1"/>
</dbReference>
<dbReference type="Gene3D" id="3.30.200.20">
    <property type="entry name" value="Phosphorylase Kinase, domain 1"/>
    <property type="match status" value="1"/>
</dbReference>
<dbReference type="InterPro" id="IPR027417">
    <property type="entry name" value="P-loop_NTPase"/>
</dbReference>
<dbReference type="PROSITE" id="PS50125">
    <property type="entry name" value="GUANYLATE_CYCLASE_2"/>
    <property type="match status" value="1"/>
</dbReference>
<dbReference type="SUPFAM" id="SSF56112">
    <property type="entry name" value="Protein kinase-like (PK-like)"/>
    <property type="match status" value="1"/>
</dbReference>
<dbReference type="InterPro" id="IPR000719">
    <property type="entry name" value="Prot_kinase_dom"/>
</dbReference>
<dbReference type="InterPro" id="IPR011009">
    <property type="entry name" value="Kinase-like_dom_sf"/>
</dbReference>
<proteinExistence type="predicted"/>
<dbReference type="RefSeq" id="WP_395818475.1">
    <property type="nucleotide sequence ID" value="NZ_CP043494.1"/>
</dbReference>
<evidence type="ECO:0000256" key="1">
    <source>
        <dbReference type="ARBA" id="ARBA00004167"/>
    </source>
</evidence>
<dbReference type="SUPFAM" id="SSF55073">
    <property type="entry name" value="Nucleotide cyclase"/>
    <property type="match status" value="1"/>
</dbReference>
<keyword evidence="3 4" id="KW-0067">ATP-binding</keyword>
<dbReference type="Gene3D" id="1.10.510.10">
    <property type="entry name" value="Transferase(Phosphotransferase) domain 1"/>
    <property type="match status" value="1"/>
</dbReference>
<evidence type="ECO:0000256" key="3">
    <source>
        <dbReference type="ARBA" id="ARBA00022840"/>
    </source>
</evidence>
<organism evidence="7 8">
    <name type="scientific">Archangium minus</name>
    <dbReference type="NCBI Taxonomy" id="83450"/>
    <lineage>
        <taxon>Bacteria</taxon>
        <taxon>Pseudomonadati</taxon>
        <taxon>Myxococcota</taxon>
        <taxon>Myxococcia</taxon>
        <taxon>Myxococcales</taxon>
        <taxon>Cystobacterineae</taxon>
        <taxon>Archangiaceae</taxon>
        <taxon>Archangium</taxon>
    </lineage>
</organism>
<dbReference type="PROSITE" id="PS00107">
    <property type="entry name" value="PROTEIN_KINASE_ATP"/>
    <property type="match status" value="1"/>
</dbReference>
<dbReference type="Gene3D" id="3.30.70.1230">
    <property type="entry name" value="Nucleotide cyclase"/>
    <property type="match status" value="1"/>
</dbReference>
<feature type="binding site" evidence="4">
    <location>
        <position position="75"/>
    </location>
    <ligand>
        <name>ATP</name>
        <dbReference type="ChEBI" id="CHEBI:30616"/>
    </ligand>
</feature>
<dbReference type="InterPro" id="IPR001054">
    <property type="entry name" value="A/G_cyclase"/>
</dbReference>
<dbReference type="Pfam" id="PF00069">
    <property type="entry name" value="Pkinase"/>
    <property type="match status" value="1"/>
</dbReference>
<dbReference type="SMART" id="SM00220">
    <property type="entry name" value="S_TKc"/>
    <property type="match status" value="1"/>
</dbReference>